<dbReference type="GO" id="GO:0003677">
    <property type="term" value="F:DNA binding"/>
    <property type="evidence" value="ECO:0007669"/>
    <property type="project" value="UniProtKB-KW"/>
</dbReference>
<keyword evidence="4" id="KW-0963">Cytoplasm</keyword>
<dbReference type="InterPro" id="IPR036421">
    <property type="entry name" value="Fe_dep_repressor_sf"/>
</dbReference>
<evidence type="ECO:0000313" key="14">
    <source>
        <dbReference type="Proteomes" id="UP000515909"/>
    </source>
</evidence>
<dbReference type="PANTHER" id="PTHR33238:SF11">
    <property type="entry name" value="TRANSCRIPTIONAL REGULATOR MNTR"/>
    <property type="match status" value="1"/>
</dbReference>
<dbReference type="KEGG" id="cfem:HCR03_14625"/>
<keyword evidence="5" id="KW-0678">Repressor</keyword>
<evidence type="ECO:0000256" key="7">
    <source>
        <dbReference type="ARBA" id="ARBA00023125"/>
    </source>
</evidence>
<dbReference type="Gene3D" id="1.10.60.10">
    <property type="entry name" value="Iron dependent repressor, metal binding and dimerisation domain"/>
    <property type="match status" value="1"/>
</dbReference>
<dbReference type="InterPro" id="IPR036390">
    <property type="entry name" value="WH_DNA-bd_sf"/>
</dbReference>
<dbReference type="AlphaFoldDB" id="A0A7G8TGA4"/>
<evidence type="ECO:0000256" key="6">
    <source>
        <dbReference type="ARBA" id="ARBA00023015"/>
    </source>
</evidence>
<evidence type="ECO:0000256" key="2">
    <source>
        <dbReference type="ARBA" id="ARBA00007871"/>
    </source>
</evidence>
<organism evidence="13 14">
    <name type="scientific">Caproicibacter fermentans</name>
    <dbReference type="NCBI Taxonomy" id="2576756"/>
    <lineage>
        <taxon>Bacteria</taxon>
        <taxon>Bacillati</taxon>
        <taxon>Bacillota</taxon>
        <taxon>Clostridia</taxon>
        <taxon>Eubacteriales</taxon>
        <taxon>Acutalibacteraceae</taxon>
        <taxon>Caproicibacter</taxon>
    </lineage>
</organism>
<comment type="similarity">
    <text evidence="2">Belongs to the DtxR/MntR family.</text>
</comment>
<evidence type="ECO:0000256" key="3">
    <source>
        <dbReference type="ARBA" id="ARBA00011738"/>
    </source>
</evidence>
<dbReference type="GO" id="GO:0005737">
    <property type="term" value="C:cytoplasm"/>
    <property type="evidence" value="ECO:0007669"/>
    <property type="project" value="UniProtKB-SubCell"/>
</dbReference>
<dbReference type="InterPro" id="IPR022687">
    <property type="entry name" value="HTH_DTXR"/>
</dbReference>
<dbReference type="Pfam" id="PF02742">
    <property type="entry name" value="Fe_dep_repr_C"/>
    <property type="match status" value="1"/>
</dbReference>
<accession>A0A7G8TGA4</accession>
<keyword evidence="9" id="KW-0804">Transcription</keyword>
<proteinExistence type="inferred from homology"/>
<sequence length="119" mass="13224">MTPSKENYLKVLLELSGGKEVHSSDVANALGVTRASVSCMMKRLRDEGYVVKEKYGAVSLTEKGLKEAANVKRRYNLLKLFFVRILGVDTATAAEDACRIEHIISPESISKIHERLNCI</sequence>
<evidence type="ECO:0000256" key="10">
    <source>
        <dbReference type="ARBA" id="ARBA00023211"/>
    </source>
</evidence>
<keyword evidence="10" id="KW-0464">Manganese</keyword>
<comment type="subcellular location">
    <subcellularLocation>
        <location evidence="1">Cytoplasm</location>
    </subcellularLocation>
</comment>
<protein>
    <recommendedName>
        <fullName evidence="11">Manganese transport regulator</fullName>
    </recommendedName>
</protein>
<dbReference type="InterPro" id="IPR036388">
    <property type="entry name" value="WH-like_DNA-bd_sf"/>
</dbReference>
<dbReference type="Pfam" id="PF01325">
    <property type="entry name" value="Fe_dep_repress"/>
    <property type="match status" value="1"/>
</dbReference>
<dbReference type="SUPFAM" id="SSF46785">
    <property type="entry name" value="Winged helix' DNA-binding domain"/>
    <property type="match status" value="1"/>
</dbReference>
<keyword evidence="7" id="KW-0238">DNA-binding</keyword>
<keyword evidence="8" id="KW-0010">Activator</keyword>
<evidence type="ECO:0000256" key="1">
    <source>
        <dbReference type="ARBA" id="ARBA00004496"/>
    </source>
</evidence>
<dbReference type="InterPro" id="IPR050536">
    <property type="entry name" value="DtxR_MntR_Metal-Reg"/>
</dbReference>
<dbReference type="Gene3D" id="1.10.10.10">
    <property type="entry name" value="Winged helix-like DNA-binding domain superfamily/Winged helix DNA-binding domain"/>
    <property type="match status" value="1"/>
</dbReference>
<evidence type="ECO:0000256" key="5">
    <source>
        <dbReference type="ARBA" id="ARBA00022491"/>
    </source>
</evidence>
<dbReference type="InterPro" id="IPR022689">
    <property type="entry name" value="Iron_dep_repressor"/>
</dbReference>
<dbReference type="Proteomes" id="UP000515909">
    <property type="component" value="Chromosome"/>
</dbReference>
<dbReference type="InterPro" id="IPR001367">
    <property type="entry name" value="Fe_dep_repressor"/>
</dbReference>
<dbReference type="PANTHER" id="PTHR33238">
    <property type="entry name" value="IRON (METAL) DEPENDENT REPRESSOR, DTXR FAMILY"/>
    <property type="match status" value="1"/>
</dbReference>
<dbReference type="GO" id="GO:0046914">
    <property type="term" value="F:transition metal ion binding"/>
    <property type="evidence" value="ECO:0007669"/>
    <property type="project" value="InterPro"/>
</dbReference>
<evidence type="ECO:0000256" key="11">
    <source>
        <dbReference type="ARBA" id="ARBA00032593"/>
    </source>
</evidence>
<gene>
    <name evidence="13" type="ORF">HCR03_14625</name>
</gene>
<evidence type="ECO:0000259" key="12">
    <source>
        <dbReference type="PROSITE" id="PS50944"/>
    </source>
</evidence>
<evidence type="ECO:0000256" key="8">
    <source>
        <dbReference type="ARBA" id="ARBA00023159"/>
    </source>
</evidence>
<dbReference type="SMART" id="SM00529">
    <property type="entry name" value="HTH_DTXR"/>
    <property type="match status" value="1"/>
</dbReference>
<name>A0A7G8TGA4_9FIRM</name>
<reference evidence="13 14" key="1">
    <citation type="submission" date="2020-08" db="EMBL/GenBank/DDBJ databases">
        <title>The isolate Caproiciproducens sp. 7D4C2 produces n-caproate at mildly acidic conditions from hexoses: genome and rBOX comparison with related strains and chain-elongating bacteria.</title>
        <authorList>
            <person name="Esquivel-Elizondo S."/>
            <person name="Bagci C."/>
            <person name="Temovska M."/>
            <person name="Jeon B.S."/>
            <person name="Bessarab I."/>
            <person name="Williams R.B.H."/>
            <person name="Huson D.H."/>
            <person name="Angenent L.T."/>
        </authorList>
    </citation>
    <scope>NUCLEOTIDE SEQUENCE [LARGE SCALE GENOMIC DNA]</scope>
    <source>
        <strain evidence="13 14">7D4C2</strain>
    </source>
</reference>
<dbReference type="SUPFAM" id="SSF47979">
    <property type="entry name" value="Iron-dependent repressor protein, dimerization domain"/>
    <property type="match status" value="1"/>
</dbReference>
<dbReference type="PROSITE" id="PS50944">
    <property type="entry name" value="HTH_DTXR"/>
    <property type="match status" value="1"/>
</dbReference>
<dbReference type="GO" id="GO:0046983">
    <property type="term" value="F:protein dimerization activity"/>
    <property type="evidence" value="ECO:0007669"/>
    <property type="project" value="InterPro"/>
</dbReference>
<evidence type="ECO:0000256" key="4">
    <source>
        <dbReference type="ARBA" id="ARBA00022490"/>
    </source>
</evidence>
<keyword evidence="6" id="KW-0805">Transcription regulation</keyword>
<dbReference type="GO" id="GO:0003700">
    <property type="term" value="F:DNA-binding transcription factor activity"/>
    <property type="evidence" value="ECO:0007669"/>
    <property type="project" value="InterPro"/>
</dbReference>
<evidence type="ECO:0000313" key="13">
    <source>
        <dbReference type="EMBL" id="QNK42645.1"/>
    </source>
</evidence>
<feature type="domain" description="HTH dtxR-type" evidence="12">
    <location>
        <begin position="1"/>
        <end position="61"/>
    </location>
</feature>
<evidence type="ECO:0000256" key="9">
    <source>
        <dbReference type="ARBA" id="ARBA00023163"/>
    </source>
</evidence>
<comment type="subunit">
    <text evidence="3">Homodimer.</text>
</comment>
<dbReference type="EMBL" id="CP060286">
    <property type="protein sequence ID" value="QNK42645.1"/>
    <property type="molecule type" value="Genomic_DNA"/>
</dbReference>